<keyword evidence="1" id="KW-1133">Transmembrane helix</keyword>
<feature type="transmembrane region" description="Helical" evidence="1">
    <location>
        <begin position="63"/>
        <end position="86"/>
    </location>
</feature>
<dbReference type="Proteomes" id="UP001589613">
    <property type="component" value="Unassembled WGS sequence"/>
</dbReference>
<dbReference type="RefSeq" id="WP_075957978.1">
    <property type="nucleotide sequence ID" value="NZ_JBHMAX010000010.1"/>
</dbReference>
<dbReference type="EMBL" id="JBHMAX010000010">
    <property type="protein sequence ID" value="MFB9731401.1"/>
    <property type="molecule type" value="Genomic_DNA"/>
</dbReference>
<dbReference type="InterPro" id="IPR007165">
    <property type="entry name" value="Phage_holin_4_2"/>
</dbReference>
<keyword evidence="1" id="KW-0472">Membrane</keyword>
<dbReference type="PANTHER" id="PTHR37309:SF1">
    <property type="entry name" value="SLR0284 PROTEIN"/>
    <property type="match status" value="1"/>
</dbReference>
<gene>
    <name evidence="2" type="ORF">ACFFN0_05040</name>
</gene>
<protein>
    <submittedName>
        <fullName evidence="2">Phage holin family protein</fullName>
    </submittedName>
</protein>
<organism evidence="2 3">
    <name type="scientific">Ornithinimicrobium kibberense</name>
    <dbReference type="NCBI Taxonomy" id="282060"/>
    <lineage>
        <taxon>Bacteria</taxon>
        <taxon>Bacillati</taxon>
        <taxon>Actinomycetota</taxon>
        <taxon>Actinomycetes</taxon>
        <taxon>Micrococcales</taxon>
        <taxon>Ornithinimicrobiaceae</taxon>
        <taxon>Ornithinimicrobium</taxon>
    </lineage>
</organism>
<feature type="transmembrane region" description="Helical" evidence="1">
    <location>
        <begin position="7"/>
        <end position="28"/>
    </location>
</feature>
<dbReference type="PANTHER" id="PTHR37309">
    <property type="entry name" value="SLR0284 PROTEIN"/>
    <property type="match status" value="1"/>
</dbReference>
<evidence type="ECO:0000256" key="1">
    <source>
        <dbReference type="SAM" id="Phobius"/>
    </source>
</evidence>
<sequence>MSILMQIIANGVALWVASLLLDGIEFGGSGTNKVLTIVGVAVIFGLVNALVKPLLKLVSLPLVVLTLGLFLIVINALMLLLTSWLSGVVGLDFTVQSFFWDAVLGGIIVGAVATVVDMLLPDGRE</sequence>
<feature type="transmembrane region" description="Helical" evidence="1">
    <location>
        <begin position="34"/>
        <end position="51"/>
    </location>
</feature>
<keyword evidence="3" id="KW-1185">Reference proteome</keyword>
<reference evidence="2 3" key="1">
    <citation type="submission" date="2024-09" db="EMBL/GenBank/DDBJ databases">
        <authorList>
            <person name="Sun Q."/>
            <person name="Mori K."/>
        </authorList>
    </citation>
    <scope>NUCLEOTIDE SEQUENCE [LARGE SCALE GENOMIC DNA]</scope>
    <source>
        <strain evidence="2 3">JCM 12763</strain>
    </source>
</reference>
<keyword evidence="1" id="KW-0812">Transmembrane</keyword>
<proteinExistence type="predicted"/>
<dbReference type="Pfam" id="PF04020">
    <property type="entry name" value="Phage_holin_4_2"/>
    <property type="match status" value="1"/>
</dbReference>
<name>A0ABV5V0S3_9MICO</name>
<accession>A0ABV5V0S3</accession>
<evidence type="ECO:0000313" key="2">
    <source>
        <dbReference type="EMBL" id="MFB9731401.1"/>
    </source>
</evidence>
<comment type="caution">
    <text evidence="2">The sequence shown here is derived from an EMBL/GenBank/DDBJ whole genome shotgun (WGS) entry which is preliminary data.</text>
</comment>
<feature type="transmembrane region" description="Helical" evidence="1">
    <location>
        <begin position="98"/>
        <end position="120"/>
    </location>
</feature>
<evidence type="ECO:0000313" key="3">
    <source>
        <dbReference type="Proteomes" id="UP001589613"/>
    </source>
</evidence>